<evidence type="ECO:0000256" key="15">
    <source>
        <dbReference type="ARBA" id="ARBA00038456"/>
    </source>
</evidence>
<sequence length="252" mass="25412">MTSAPQAGPGAASTANTPDAADAPDAPGDGAATSADGARGLAERAAALGRELATALVSAGDEARLAAQLRELAARLGGLAGPAPADGTPPADTRARPAAHHGQEPASRSGAVGPDEDDSPVRRGDITPISSPRNPLAPPLVIEREADGSAVGRASLPLQYQGPPERVHGGIVCLMLDQVLGSAAHPKGAAPAYTRVLEVEYLAATPLDAPLTVRGWIERTEGRKRFLAGTVAHGDTITARATGLWVAPREAG</sequence>
<dbReference type="CDD" id="cd03443">
    <property type="entry name" value="PaaI_thioesterase"/>
    <property type="match status" value="1"/>
</dbReference>
<feature type="region of interest" description="Disordered" evidence="24">
    <location>
        <begin position="78"/>
        <end position="139"/>
    </location>
</feature>
<dbReference type="Gene3D" id="3.10.129.10">
    <property type="entry name" value="Hotdog Thioesterase"/>
    <property type="match status" value="1"/>
</dbReference>
<feature type="domain" description="Thioesterase" evidence="25">
    <location>
        <begin position="167"/>
        <end position="224"/>
    </location>
</feature>
<evidence type="ECO:0000313" key="26">
    <source>
        <dbReference type="EMBL" id="MYM19076.1"/>
    </source>
</evidence>
<comment type="catalytic activity">
    <reaction evidence="23">
        <text>tetradecanoyl-CoA + H2O = tetradecanoate + CoA + H(+)</text>
        <dbReference type="Rhea" id="RHEA:40119"/>
        <dbReference type="ChEBI" id="CHEBI:15377"/>
        <dbReference type="ChEBI" id="CHEBI:15378"/>
        <dbReference type="ChEBI" id="CHEBI:30807"/>
        <dbReference type="ChEBI" id="CHEBI:57287"/>
        <dbReference type="ChEBI" id="CHEBI:57385"/>
    </reaction>
    <physiologicalReaction direction="left-to-right" evidence="23">
        <dbReference type="Rhea" id="RHEA:40120"/>
    </physiologicalReaction>
</comment>
<evidence type="ECO:0000256" key="11">
    <source>
        <dbReference type="ARBA" id="ARBA00023136"/>
    </source>
</evidence>
<dbReference type="PANTHER" id="PTHR12418:SF19">
    <property type="entry name" value="ACYL-COENZYME A THIOESTERASE THEM4"/>
    <property type="match status" value="1"/>
</dbReference>
<evidence type="ECO:0000256" key="17">
    <source>
        <dbReference type="ARBA" id="ARBA00040123"/>
    </source>
</evidence>
<evidence type="ECO:0000256" key="20">
    <source>
        <dbReference type="ARBA" id="ARBA00047734"/>
    </source>
</evidence>
<keyword evidence="6" id="KW-0053">Apoptosis</keyword>
<comment type="caution">
    <text evidence="26">The sequence shown here is derived from an EMBL/GenBank/DDBJ whole genome shotgun (WGS) entry which is preliminary data.</text>
</comment>
<dbReference type="RefSeq" id="WP_160952512.1">
    <property type="nucleotide sequence ID" value="NZ_WWEQ01000009.1"/>
</dbReference>
<evidence type="ECO:0000256" key="12">
    <source>
        <dbReference type="ARBA" id="ARBA00023273"/>
    </source>
</evidence>
<dbReference type="GO" id="GO:0016020">
    <property type="term" value="C:membrane"/>
    <property type="evidence" value="ECO:0007669"/>
    <property type="project" value="UniProtKB-SubCell"/>
</dbReference>
<dbReference type="GO" id="GO:0016787">
    <property type="term" value="F:hydrolase activity"/>
    <property type="evidence" value="ECO:0007669"/>
    <property type="project" value="UniProtKB-KW"/>
</dbReference>
<keyword evidence="5" id="KW-0963">Cytoplasm</keyword>
<evidence type="ECO:0000256" key="8">
    <source>
        <dbReference type="ARBA" id="ARBA00022832"/>
    </source>
</evidence>
<keyword evidence="11" id="KW-0472">Membrane</keyword>
<evidence type="ECO:0000256" key="3">
    <source>
        <dbReference type="ARBA" id="ARBA00004632"/>
    </source>
</evidence>
<dbReference type="AlphaFoldDB" id="A0A6N9H5Q2"/>
<dbReference type="InterPro" id="IPR029069">
    <property type="entry name" value="HotDog_dom_sf"/>
</dbReference>
<dbReference type="EC" id="3.1.2.2" evidence="16"/>
<dbReference type="PANTHER" id="PTHR12418">
    <property type="entry name" value="ACYL-COENZYME A THIOESTERASE THEM4"/>
    <property type="match status" value="1"/>
</dbReference>
<evidence type="ECO:0000256" key="4">
    <source>
        <dbReference type="ARBA" id="ARBA00022475"/>
    </source>
</evidence>
<comment type="similarity">
    <text evidence="15">Belongs to the THEM4/THEM5 thioesterase family.</text>
</comment>
<comment type="catalytic activity">
    <reaction evidence="20">
        <text>hexadecanoyl-CoA + H2O = hexadecanoate + CoA + H(+)</text>
        <dbReference type="Rhea" id="RHEA:16645"/>
        <dbReference type="ChEBI" id="CHEBI:7896"/>
        <dbReference type="ChEBI" id="CHEBI:15377"/>
        <dbReference type="ChEBI" id="CHEBI:15378"/>
        <dbReference type="ChEBI" id="CHEBI:57287"/>
        <dbReference type="ChEBI" id="CHEBI:57379"/>
        <dbReference type="EC" id="3.1.2.2"/>
    </reaction>
    <physiologicalReaction direction="left-to-right" evidence="20">
        <dbReference type="Rhea" id="RHEA:16646"/>
    </physiologicalReaction>
</comment>
<comment type="subcellular location">
    <subcellularLocation>
        <location evidence="3">Cell projection</location>
        <location evidence="3">Ruffle membrane</location>
    </subcellularLocation>
    <subcellularLocation>
        <location evidence="2">Cytoplasm</location>
    </subcellularLocation>
    <subcellularLocation>
        <location evidence="1">Membrane</location>
        <topology evidence="1">Peripheral membrane protein</topology>
    </subcellularLocation>
</comment>
<evidence type="ECO:0000256" key="1">
    <source>
        <dbReference type="ARBA" id="ARBA00004170"/>
    </source>
</evidence>
<keyword evidence="7" id="KW-0378">Hydrolase</keyword>
<feature type="compositionally biased region" description="Low complexity" evidence="24">
    <location>
        <begin position="11"/>
        <end position="38"/>
    </location>
</feature>
<evidence type="ECO:0000256" key="19">
    <source>
        <dbReference type="ARBA" id="ARBA00047588"/>
    </source>
</evidence>
<dbReference type="Proteomes" id="UP000469215">
    <property type="component" value="Unassembled WGS sequence"/>
</dbReference>
<evidence type="ECO:0000256" key="10">
    <source>
        <dbReference type="ARBA" id="ARBA00023098"/>
    </source>
</evidence>
<evidence type="ECO:0000256" key="18">
    <source>
        <dbReference type="ARBA" id="ARBA00043210"/>
    </source>
</evidence>
<accession>A0A6N9H5Q2</accession>
<gene>
    <name evidence="26" type="ORF">GSY69_03580</name>
</gene>
<comment type="catalytic activity">
    <reaction evidence="14">
        <text>(9Z)-octadecenoyl-CoA + H2O = (9Z)-octadecenoate + CoA + H(+)</text>
        <dbReference type="Rhea" id="RHEA:40139"/>
        <dbReference type="ChEBI" id="CHEBI:15377"/>
        <dbReference type="ChEBI" id="CHEBI:15378"/>
        <dbReference type="ChEBI" id="CHEBI:30823"/>
        <dbReference type="ChEBI" id="CHEBI:57287"/>
        <dbReference type="ChEBI" id="CHEBI:57387"/>
    </reaction>
    <physiologicalReaction direction="left-to-right" evidence="14">
        <dbReference type="Rhea" id="RHEA:40140"/>
    </physiologicalReaction>
</comment>
<protein>
    <recommendedName>
        <fullName evidence="17">Acyl-coenzyme A thioesterase THEM4</fullName>
        <ecNumber evidence="16">3.1.2.2</ecNumber>
    </recommendedName>
    <alternativeName>
        <fullName evidence="18">Thioesterase superfamily member 4</fullName>
    </alternativeName>
</protein>
<dbReference type="SUPFAM" id="SSF54637">
    <property type="entry name" value="Thioesterase/thiol ester dehydrase-isomerase"/>
    <property type="match status" value="1"/>
</dbReference>
<comment type="catalytic activity">
    <reaction evidence="22">
        <text>dodecanoyl-CoA + H2O = dodecanoate + CoA + H(+)</text>
        <dbReference type="Rhea" id="RHEA:30135"/>
        <dbReference type="ChEBI" id="CHEBI:15377"/>
        <dbReference type="ChEBI" id="CHEBI:15378"/>
        <dbReference type="ChEBI" id="CHEBI:18262"/>
        <dbReference type="ChEBI" id="CHEBI:57287"/>
        <dbReference type="ChEBI" id="CHEBI:57375"/>
    </reaction>
    <physiologicalReaction direction="left-to-right" evidence="22">
        <dbReference type="Rhea" id="RHEA:30136"/>
    </physiologicalReaction>
</comment>
<keyword evidence="10" id="KW-0443">Lipid metabolism</keyword>
<dbReference type="GO" id="GO:0006631">
    <property type="term" value="P:fatty acid metabolic process"/>
    <property type="evidence" value="ECO:0007669"/>
    <property type="project" value="UniProtKB-KW"/>
</dbReference>
<evidence type="ECO:0000256" key="22">
    <source>
        <dbReference type="ARBA" id="ARBA00048074"/>
    </source>
</evidence>
<feature type="region of interest" description="Disordered" evidence="24">
    <location>
        <begin position="1"/>
        <end position="38"/>
    </location>
</feature>
<evidence type="ECO:0000256" key="14">
    <source>
        <dbReference type="ARBA" id="ARBA00037002"/>
    </source>
</evidence>
<evidence type="ECO:0000256" key="2">
    <source>
        <dbReference type="ARBA" id="ARBA00004496"/>
    </source>
</evidence>
<evidence type="ECO:0000256" key="9">
    <source>
        <dbReference type="ARBA" id="ARBA00022946"/>
    </source>
</evidence>
<evidence type="ECO:0000259" key="25">
    <source>
        <dbReference type="Pfam" id="PF03061"/>
    </source>
</evidence>
<proteinExistence type="inferred from homology"/>
<keyword evidence="12" id="KW-0966">Cell projection</keyword>
<comment type="catalytic activity">
    <reaction evidence="19">
        <text>octanoyl-CoA + H2O = octanoate + CoA + H(+)</text>
        <dbReference type="Rhea" id="RHEA:30143"/>
        <dbReference type="ChEBI" id="CHEBI:15377"/>
        <dbReference type="ChEBI" id="CHEBI:15378"/>
        <dbReference type="ChEBI" id="CHEBI:25646"/>
        <dbReference type="ChEBI" id="CHEBI:57287"/>
        <dbReference type="ChEBI" id="CHEBI:57386"/>
    </reaction>
    <physiologicalReaction direction="left-to-right" evidence="19">
        <dbReference type="Rhea" id="RHEA:30144"/>
    </physiologicalReaction>
</comment>
<dbReference type="GO" id="GO:0005737">
    <property type="term" value="C:cytoplasm"/>
    <property type="evidence" value="ECO:0007669"/>
    <property type="project" value="UniProtKB-SubCell"/>
</dbReference>
<evidence type="ECO:0000256" key="16">
    <source>
        <dbReference type="ARBA" id="ARBA00038848"/>
    </source>
</evidence>
<organism evidence="26 27">
    <name type="scientific">Brevibacterium rongguiense</name>
    <dbReference type="NCBI Taxonomy" id="2695267"/>
    <lineage>
        <taxon>Bacteria</taxon>
        <taxon>Bacillati</taxon>
        <taxon>Actinomycetota</taxon>
        <taxon>Actinomycetes</taxon>
        <taxon>Micrococcales</taxon>
        <taxon>Brevibacteriaceae</taxon>
        <taxon>Brevibacterium</taxon>
    </lineage>
</organism>
<keyword evidence="9" id="KW-0809">Transit peptide</keyword>
<dbReference type="EMBL" id="WWEQ01000009">
    <property type="protein sequence ID" value="MYM19076.1"/>
    <property type="molecule type" value="Genomic_DNA"/>
</dbReference>
<evidence type="ECO:0000256" key="23">
    <source>
        <dbReference type="ARBA" id="ARBA00048180"/>
    </source>
</evidence>
<evidence type="ECO:0000256" key="5">
    <source>
        <dbReference type="ARBA" id="ARBA00022490"/>
    </source>
</evidence>
<evidence type="ECO:0000313" key="27">
    <source>
        <dbReference type="Proteomes" id="UP000469215"/>
    </source>
</evidence>
<dbReference type="Pfam" id="PF03061">
    <property type="entry name" value="4HBT"/>
    <property type="match status" value="1"/>
</dbReference>
<keyword evidence="8" id="KW-0276">Fatty acid metabolism</keyword>
<comment type="catalytic activity">
    <reaction evidence="21">
        <text>decanoyl-CoA + H2O = decanoate + CoA + H(+)</text>
        <dbReference type="Rhea" id="RHEA:40059"/>
        <dbReference type="ChEBI" id="CHEBI:15377"/>
        <dbReference type="ChEBI" id="CHEBI:15378"/>
        <dbReference type="ChEBI" id="CHEBI:27689"/>
        <dbReference type="ChEBI" id="CHEBI:57287"/>
        <dbReference type="ChEBI" id="CHEBI:61430"/>
    </reaction>
    <physiologicalReaction direction="left-to-right" evidence="21">
        <dbReference type="Rhea" id="RHEA:40060"/>
    </physiologicalReaction>
</comment>
<evidence type="ECO:0000256" key="6">
    <source>
        <dbReference type="ARBA" id="ARBA00022703"/>
    </source>
</evidence>
<comment type="catalytic activity">
    <reaction evidence="13">
        <text>(5Z,8Z,11Z,14Z)-eicosatetraenoyl-CoA + H2O = (5Z,8Z,11Z,14Z)-eicosatetraenoate + CoA + H(+)</text>
        <dbReference type="Rhea" id="RHEA:40151"/>
        <dbReference type="ChEBI" id="CHEBI:15377"/>
        <dbReference type="ChEBI" id="CHEBI:15378"/>
        <dbReference type="ChEBI" id="CHEBI:32395"/>
        <dbReference type="ChEBI" id="CHEBI:57287"/>
        <dbReference type="ChEBI" id="CHEBI:57368"/>
    </reaction>
    <physiologicalReaction direction="left-to-right" evidence="13">
        <dbReference type="Rhea" id="RHEA:40152"/>
    </physiologicalReaction>
</comment>
<keyword evidence="27" id="KW-1185">Reference proteome</keyword>
<evidence type="ECO:0000256" key="7">
    <source>
        <dbReference type="ARBA" id="ARBA00022801"/>
    </source>
</evidence>
<keyword evidence="4" id="KW-1003">Cell membrane</keyword>
<name>A0A6N9H5Q2_9MICO</name>
<feature type="compositionally biased region" description="Low complexity" evidence="24">
    <location>
        <begin position="78"/>
        <end position="92"/>
    </location>
</feature>
<evidence type="ECO:0000256" key="21">
    <source>
        <dbReference type="ARBA" id="ARBA00047969"/>
    </source>
</evidence>
<evidence type="ECO:0000256" key="24">
    <source>
        <dbReference type="SAM" id="MobiDB-lite"/>
    </source>
</evidence>
<evidence type="ECO:0000256" key="13">
    <source>
        <dbReference type="ARBA" id="ARBA00035852"/>
    </source>
</evidence>
<dbReference type="InterPro" id="IPR006683">
    <property type="entry name" value="Thioestr_dom"/>
</dbReference>
<reference evidence="26 27" key="1">
    <citation type="submission" date="2020-01" db="EMBL/GenBank/DDBJ databases">
        <authorList>
            <person name="Deng T."/>
        </authorList>
    </citation>
    <scope>NUCLEOTIDE SEQUENCE [LARGE SCALE GENOMIC DNA]</scope>
    <source>
        <strain evidence="26 27">5221</strain>
    </source>
</reference>
<dbReference type="InterPro" id="IPR052365">
    <property type="entry name" value="THEM4/THEM5_acyl-CoA_thioest"/>
</dbReference>